<dbReference type="EMBL" id="JASCZI010122522">
    <property type="protein sequence ID" value="MED6164410.1"/>
    <property type="molecule type" value="Genomic_DNA"/>
</dbReference>
<feature type="region of interest" description="Disordered" evidence="1">
    <location>
        <begin position="1"/>
        <end position="66"/>
    </location>
</feature>
<evidence type="ECO:0000313" key="3">
    <source>
        <dbReference type="Proteomes" id="UP001341840"/>
    </source>
</evidence>
<organism evidence="2 3">
    <name type="scientific">Stylosanthes scabra</name>
    <dbReference type="NCBI Taxonomy" id="79078"/>
    <lineage>
        <taxon>Eukaryota</taxon>
        <taxon>Viridiplantae</taxon>
        <taxon>Streptophyta</taxon>
        <taxon>Embryophyta</taxon>
        <taxon>Tracheophyta</taxon>
        <taxon>Spermatophyta</taxon>
        <taxon>Magnoliopsida</taxon>
        <taxon>eudicotyledons</taxon>
        <taxon>Gunneridae</taxon>
        <taxon>Pentapetalae</taxon>
        <taxon>rosids</taxon>
        <taxon>fabids</taxon>
        <taxon>Fabales</taxon>
        <taxon>Fabaceae</taxon>
        <taxon>Papilionoideae</taxon>
        <taxon>50 kb inversion clade</taxon>
        <taxon>dalbergioids sensu lato</taxon>
        <taxon>Dalbergieae</taxon>
        <taxon>Pterocarpus clade</taxon>
        <taxon>Stylosanthes</taxon>
    </lineage>
</organism>
<comment type="caution">
    <text evidence="2">The sequence shown here is derived from an EMBL/GenBank/DDBJ whole genome shotgun (WGS) entry which is preliminary data.</text>
</comment>
<name>A0ABU6UV72_9FABA</name>
<keyword evidence="3" id="KW-1185">Reference proteome</keyword>
<accession>A0ABU6UV72</accession>
<dbReference type="Proteomes" id="UP001341840">
    <property type="component" value="Unassembled WGS sequence"/>
</dbReference>
<protein>
    <submittedName>
        <fullName evidence="2">Uncharacterized protein</fullName>
    </submittedName>
</protein>
<evidence type="ECO:0000256" key="1">
    <source>
        <dbReference type="SAM" id="MobiDB-lite"/>
    </source>
</evidence>
<gene>
    <name evidence="2" type="ORF">PIB30_089742</name>
</gene>
<proteinExistence type="predicted"/>
<sequence length="126" mass="13498">MSNREGIKGYANQKNRQCEELARGTKKNRAYRSDSNVAAQRGAEMADDNEGPHSGRARLGRDRSSETAISAAKPAFTYLRNECTSSGAPFVGAFAIMIDVAEETCHDHVYGQIVSSVGDAAPETGS</sequence>
<evidence type="ECO:0000313" key="2">
    <source>
        <dbReference type="EMBL" id="MED6164410.1"/>
    </source>
</evidence>
<reference evidence="2 3" key="1">
    <citation type="journal article" date="2023" name="Plants (Basel)">
        <title>Bridging the Gap: Combining Genomics and Transcriptomics Approaches to Understand Stylosanthes scabra, an Orphan Legume from the Brazilian Caatinga.</title>
        <authorList>
            <person name="Ferreira-Neto J.R.C."/>
            <person name="da Silva M.D."/>
            <person name="Binneck E."/>
            <person name="de Melo N.F."/>
            <person name="da Silva R.H."/>
            <person name="de Melo A.L.T.M."/>
            <person name="Pandolfi V."/>
            <person name="Bustamante F.O."/>
            <person name="Brasileiro-Vidal A.C."/>
            <person name="Benko-Iseppon A.M."/>
        </authorList>
    </citation>
    <scope>NUCLEOTIDE SEQUENCE [LARGE SCALE GENOMIC DNA]</scope>
    <source>
        <tissue evidence="2">Leaves</tissue>
    </source>
</reference>